<dbReference type="AlphaFoldDB" id="G3HSL6"/>
<protein>
    <submittedName>
        <fullName evidence="2">Uncharacterized protein</fullName>
    </submittedName>
</protein>
<evidence type="ECO:0000313" key="3">
    <source>
        <dbReference type="Proteomes" id="UP000001075"/>
    </source>
</evidence>
<organism evidence="2 3">
    <name type="scientific">Cricetulus griseus</name>
    <name type="common">Chinese hamster</name>
    <name type="synonym">Cricetulus barabensis griseus</name>
    <dbReference type="NCBI Taxonomy" id="10029"/>
    <lineage>
        <taxon>Eukaryota</taxon>
        <taxon>Metazoa</taxon>
        <taxon>Chordata</taxon>
        <taxon>Craniata</taxon>
        <taxon>Vertebrata</taxon>
        <taxon>Euteleostomi</taxon>
        <taxon>Mammalia</taxon>
        <taxon>Eutheria</taxon>
        <taxon>Euarchontoglires</taxon>
        <taxon>Glires</taxon>
        <taxon>Rodentia</taxon>
        <taxon>Myomorpha</taxon>
        <taxon>Muroidea</taxon>
        <taxon>Cricetidae</taxon>
        <taxon>Cricetinae</taxon>
        <taxon>Cricetulus</taxon>
    </lineage>
</organism>
<feature type="region of interest" description="Disordered" evidence="1">
    <location>
        <begin position="28"/>
        <end position="51"/>
    </location>
</feature>
<sequence length="51" mass="5791">MAWKDTTIHPGTRWVLLPGSTHRACETRQRLDVSKTSPQNKTTQRPGKETS</sequence>
<name>G3HSL6_CRIGR</name>
<reference evidence="3" key="1">
    <citation type="journal article" date="2011" name="Nat. Biotechnol.">
        <title>The genomic sequence of the Chinese hamster ovary (CHO)-K1 cell line.</title>
        <authorList>
            <person name="Xu X."/>
            <person name="Nagarajan H."/>
            <person name="Lewis N.E."/>
            <person name="Pan S."/>
            <person name="Cai Z."/>
            <person name="Liu X."/>
            <person name="Chen W."/>
            <person name="Xie M."/>
            <person name="Wang W."/>
            <person name="Hammond S."/>
            <person name="Andersen M.R."/>
            <person name="Neff N."/>
            <person name="Passarelli B."/>
            <person name="Koh W."/>
            <person name="Fan H.C."/>
            <person name="Wang J."/>
            <person name="Gui Y."/>
            <person name="Lee K.H."/>
            <person name="Betenbaugh M.J."/>
            <person name="Quake S.R."/>
            <person name="Famili I."/>
            <person name="Palsson B.O."/>
            <person name="Wang J."/>
        </authorList>
    </citation>
    <scope>NUCLEOTIDE SEQUENCE [LARGE SCALE GENOMIC DNA]</scope>
    <source>
        <strain evidence="3">CHO K1 cell line</strain>
    </source>
</reference>
<dbReference type="Proteomes" id="UP000001075">
    <property type="component" value="Unassembled WGS sequence"/>
</dbReference>
<feature type="compositionally biased region" description="Polar residues" evidence="1">
    <location>
        <begin position="34"/>
        <end position="45"/>
    </location>
</feature>
<accession>G3HSL6</accession>
<dbReference type="EMBL" id="JH000665">
    <property type="protein sequence ID" value="EGW03137.1"/>
    <property type="molecule type" value="Genomic_DNA"/>
</dbReference>
<proteinExistence type="predicted"/>
<dbReference type="InParanoid" id="G3HSL6"/>
<gene>
    <name evidence="2" type="ORF">I79_013850</name>
</gene>
<evidence type="ECO:0000256" key="1">
    <source>
        <dbReference type="SAM" id="MobiDB-lite"/>
    </source>
</evidence>
<evidence type="ECO:0000313" key="2">
    <source>
        <dbReference type="EMBL" id="EGW03137.1"/>
    </source>
</evidence>